<reference evidence="1" key="1">
    <citation type="submission" date="2023-03" db="EMBL/GenBank/DDBJ databases">
        <title>Chromosome-level genomes of two armyworms, Mythimna separata and Mythimna loreyi, provide insights into the biosynthesis and reception of sex pheromones.</title>
        <authorList>
            <person name="Zhao H."/>
        </authorList>
    </citation>
    <scope>NUCLEOTIDE SEQUENCE</scope>
    <source>
        <strain evidence="1">BeijingLab</strain>
    </source>
</reference>
<sequence>MLIIYFLFGLGVVTAHSDHGVLFRAQNFDETVKPIDKEAYLNHHREKRLVTGYFVPQNITNRPTWGSNSSREFVANVTRFMTNGTRPSSAQVFYPGQPGYVAPSSNTGTTFIVIRPNGTLTNTTQGYINPGNYNNFTRPVYPTYLTNATSNSSGYPVRPVSPPYTPYPGYPGYPAPNAVYPPPNNVSPAPNNVYPVPNSVSPAPNSVYPAPNNVYPVPNNVYPKPNNVYPVAK</sequence>
<protein>
    <submittedName>
        <fullName evidence="1">Uncharacterized protein</fullName>
    </submittedName>
</protein>
<gene>
    <name evidence="1" type="ORF">PYW08_012883</name>
</gene>
<comment type="caution">
    <text evidence="1">The sequence shown here is derived from an EMBL/GenBank/DDBJ whole genome shotgun (WGS) entry which is preliminary data.</text>
</comment>
<evidence type="ECO:0000313" key="1">
    <source>
        <dbReference type="EMBL" id="KAJ8705837.1"/>
    </source>
</evidence>
<evidence type="ECO:0000313" key="2">
    <source>
        <dbReference type="Proteomes" id="UP001231649"/>
    </source>
</evidence>
<keyword evidence="2" id="KW-1185">Reference proteome</keyword>
<name>A0ACC2Q475_9NEOP</name>
<organism evidence="1 2">
    <name type="scientific">Mythimna loreyi</name>
    <dbReference type="NCBI Taxonomy" id="667449"/>
    <lineage>
        <taxon>Eukaryota</taxon>
        <taxon>Metazoa</taxon>
        <taxon>Ecdysozoa</taxon>
        <taxon>Arthropoda</taxon>
        <taxon>Hexapoda</taxon>
        <taxon>Insecta</taxon>
        <taxon>Pterygota</taxon>
        <taxon>Neoptera</taxon>
        <taxon>Endopterygota</taxon>
        <taxon>Lepidoptera</taxon>
        <taxon>Glossata</taxon>
        <taxon>Ditrysia</taxon>
        <taxon>Noctuoidea</taxon>
        <taxon>Noctuidae</taxon>
        <taxon>Noctuinae</taxon>
        <taxon>Hadenini</taxon>
        <taxon>Mythimna</taxon>
    </lineage>
</organism>
<dbReference type="Proteomes" id="UP001231649">
    <property type="component" value="Chromosome 31"/>
</dbReference>
<proteinExistence type="predicted"/>
<dbReference type="EMBL" id="CM056807">
    <property type="protein sequence ID" value="KAJ8705837.1"/>
    <property type="molecule type" value="Genomic_DNA"/>
</dbReference>
<accession>A0ACC2Q475</accession>